<evidence type="ECO:0000313" key="2">
    <source>
        <dbReference type="Proteomes" id="UP000015530"/>
    </source>
</evidence>
<comment type="caution">
    <text evidence="1">The sequence shown here is derived from an EMBL/GenBank/DDBJ whole genome shotgun (WGS) entry which is preliminary data.</text>
</comment>
<sequence>MSKNLGPEQTIV</sequence>
<dbReference type="Proteomes" id="UP000015530">
    <property type="component" value="Unassembled WGS sequence"/>
</dbReference>
<accession>T0L5Q7</accession>
<evidence type="ECO:0000313" key="1">
    <source>
        <dbReference type="EMBL" id="EQB43610.1"/>
    </source>
</evidence>
<protein>
    <submittedName>
        <fullName evidence="1">Uncharacterized protein</fullName>
    </submittedName>
</protein>
<dbReference type="EMBL" id="AMYD01004224">
    <property type="protein sequence ID" value="EQB43610.1"/>
    <property type="molecule type" value="Genomic_DNA"/>
</dbReference>
<proteinExistence type="predicted"/>
<organism evidence="1 2">
    <name type="scientific">Colletotrichum gloeosporioides (strain Cg-14)</name>
    <name type="common">Anthracnose fungus</name>
    <name type="synonym">Glomerella cingulata</name>
    <dbReference type="NCBI Taxonomy" id="1237896"/>
    <lineage>
        <taxon>Eukaryota</taxon>
        <taxon>Fungi</taxon>
        <taxon>Dikarya</taxon>
        <taxon>Ascomycota</taxon>
        <taxon>Pezizomycotina</taxon>
        <taxon>Sordariomycetes</taxon>
        <taxon>Hypocreomycetidae</taxon>
        <taxon>Glomerellales</taxon>
        <taxon>Glomerellaceae</taxon>
        <taxon>Colletotrichum</taxon>
        <taxon>Colletotrichum gloeosporioides species complex</taxon>
    </lineage>
</organism>
<reference evidence="2" key="1">
    <citation type="journal article" date="2013" name="Mol. Plant Microbe Interact.">
        <title>Global aspects of pacC regulation of pathogenicity genes in Colletotrichum gloeosporioides as revealed by transcriptome analysis.</title>
        <authorList>
            <person name="Alkan N."/>
            <person name="Meng X."/>
            <person name="Friedlander G."/>
            <person name="Reuveni E."/>
            <person name="Sukno S."/>
            <person name="Sherman A."/>
            <person name="Thon M."/>
            <person name="Fluhr R."/>
            <person name="Prusky D."/>
        </authorList>
    </citation>
    <scope>NUCLEOTIDE SEQUENCE [LARGE SCALE GENOMIC DNA]</scope>
    <source>
        <strain evidence="2">Cg-14</strain>
    </source>
</reference>
<gene>
    <name evidence="1" type="ORF">CGLO_17719</name>
</gene>
<name>T0L5Q7_COLGC</name>
<dbReference type="HOGENOM" id="CLU_3436740_0_0_1"/>